<evidence type="ECO:0000259" key="9">
    <source>
        <dbReference type="PROSITE" id="PS50011"/>
    </source>
</evidence>
<comment type="caution">
    <text evidence="10">The sequence shown here is derived from an EMBL/GenBank/DDBJ whole genome shotgun (WGS) entry which is preliminary data.</text>
</comment>
<dbReference type="SMART" id="SM00220">
    <property type="entry name" value="S_TKc"/>
    <property type="match status" value="1"/>
</dbReference>
<dbReference type="PROSITE" id="PS50011">
    <property type="entry name" value="PROTEIN_KINASE_DOM"/>
    <property type="match status" value="1"/>
</dbReference>
<evidence type="ECO:0000256" key="5">
    <source>
        <dbReference type="ARBA" id="ARBA00022777"/>
    </source>
</evidence>
<dbReference type="GO" id="GO:0004674">
    <property type="term" value="F:protein serine/threonine kinase activity"/>
    <property type="evidence" value="ECO:0007669"/>
    <property type="project" value="UniProtKB-KW"/>
</dbReference>
<comment type="catalytic activity">
    <reaction evidence="7">
        <text>L-threonyl-[protein] + ATP = O-phospho-L-threonyl-[protein] + ADP + H(+)</text>
        <dbReference type="Rhea" id="RHEA:46608"/>
        <dbReference type="Rhea" id="RHEA-COMP:11060"/>
        <dbReference type="Rhea" id="RHEA-COMP:11605"/>
        <dbReference type="ChEBI" id="CHEBI:15378"/>
        <dbReference type="ChEBI" id="CHEBI:30013"/>
        <dbReference type="ChEBI" id="CHEBI:30616"/>
        <dbReference type="ChEBI" id="CHEBI:61977"/>
        <dbReference type="ChEBI" id="CHEBI:456216"/>
        <dbReference type="EC" id="2.7.11.1"/>
    </reaction>
</comment>
<evidence type="ECO:0000256" key="7">
    <source>
        <dbReference type="ARBA" id="ARBA00047899"/>
    </source>
</evidence>
<reference evidence="10" key="1">
    <citation type="journal article" date="2020" name="bioRxiv">
        <title>Chromosome-level reference genome of the European wasp spider Argiope bruennichi: a resource for studies on range expansion and evolutionary adaptation.</title>
        <authorList>
            <person name="Sheffer M.M."/>
            <person name="Hoppe A."/>
            <person name="Krehenwinkel H."/>
            <person name="Uhl G."/>
            <person name="Kuss A.W."/>
            <person name="Jensen L."/>
            <person name="Jensen C."/>
            <person name="Gillespie R.G."/>
            <person name="Hoff K.J."/>
            <person name="Prost S."/>
        </authorList>
    </citation>
    <scope>NUCLEOTIDE SEQUENCE</scope>
</reference>
<evidence type="ECO:0000256" key="6">
    <source>
        <dbReference type="ARBA" id="ARBA00022840"/>
    </source>
</evidence>
<evidence type="ECO:0000256" key="1">
    <source>
        <dbReference type="ARBA" id="ARBA00012513"/>
    </source>
</evidence>
<dbReference type="Proteomes" id="UP000807504">
    <property type="component" value="Unassembled WGS sequence"/>
</dbReference>
<dbReference type="InterPro" id="IPR053235">
    <property type="entry name" value="Ser_Thr_kinase"/>
</dbReference>
<dbReference type="Pfam" id="PF00069">
    <property type="entry name" value="Pkinase"/>
    <property type="match status" value="1"/>
</dbReference>
<keyword evidence="2" id="KW-0723">Serine/threonine-protein kinase</keyword>
<evidence type="ECO:0000313" key="10">
    <source>
        <dbReference type="EMBL" id="KAF8778894.1"/>
    </source>
</evidence>
<evidence type="ECO:0000256" key="8">
    <source>
        <dbReference type="ARBA" id="ARBA00048679"/>
    </source>
</evidence>
<reference evidence="10" key="2">
    <citation type="submission" date="2020-06" db="EMBL/GenBank/DDBJ databases">
        <authorList>
            <person name="Sheffer M."/>
        </authorList>
    </citation>
    <scope>NUCLEOTIDE SEQUENCE</scope>
</reference>
<dbReference type="GO" id="GO:0005524">
    <property type="term" value="F:ATP binding"/>
    <property type="evidence" value="ECO:0007669"/>
    <property type="project" value="UniProtKB-KW"/>
</dbReference>
<dbReference type="EMBL" id="JABXBU010002072">
    <property type="protein sequence ID" value="KAF8778894.1"/>
    <property type="molecule type" value="Genomic_DNA"/>
</dbReference>
<evidence type="ECO:0000256" key="4">
    <source>
        <dbReference type="ARBA" id="ARBA00022741"/>
    </source>
</evidence>
<keyword evidence="5 10" id="KW-0418">Kinase</keyword>
<keyword evidence="6" id="KW-0067">ATP-binding</keyword>
<dbReference type="EC" id="2.7.11.1" evidence="1"/>
<organism evidence="10 11">
    <name type="scientific">Argiope bruennichi</name>
    <name type="common">Wasp spider</name>
    <name type="synonym">Aranea bruennichi</name>
    <dbReference type="NCBI Taxonomy" id="94029"/>
    <lineage>
        <taxon>Eukaryota</taxon>
        <taxon>Metazoa</taxon>
        <taxon>Ecdysozoa</taxon>
        <taxon>Arthropoda</taxon>
        <taxon>Chelicerata</taxon>
        <taxon>Arachnida</taxon>
        <taxon>Araneae</taxon>
        <taxon>Araneomorphae</taxon>
        <taxon>Entelegynae</taxon>
        <taxon>Araneoidea</taxon>
        <taxon>Araneidae</taxon>
        <taxon>Argiope</taxon>
    </lineage>
</organism>
<dbReference type="PANTHER" id="PTHR24361:SF433">
    <property type="entry name" value="PROTEIN KINASE DOMAIN-CONTAINING PROTEIN"/>
    <property type="match status" value="1"/>
</dbReference>
<dbReference type="Gene3D" id="1.10.510.10">
    <property type="entry name" value="Transferase(Phosphotransferase) domain 1"/>
    <property type="match status" value="1"/>
</dbReference>
<name>A0A8T0EUG0_ARGBR</name>
<keyword evidence="11" id="KW-1185">Reference proteome</keyword>
<protein>
    <recommendedName>
        <fullName evidence="1">non-specific serine/threonine protein kinase</fullName>
        <ecNumber evidence="1">2.7.11.1</ecNumber>
    </recommendedName>
</protein>
<dbReference type="InterPro" id="IPR011009">
    <property type="entry name" value="Kinase-like_dom_sf"/>
</dbReference>
<sequence length="766" mass="88415">MKPSELKSFLKFEGSYNYSLKRFIDIGHFRAALLLQDNVLKEDVLGKIVGDYNEGEFIQWPHLRHENVILLLDMVPLSYQKTIFIFTLFEKTIRTAVKDANFKFHPKCFDRKRSYAKDVLCGLEYLHQKSLSLMNLNDENVLISRQNDKAVISDLSCCTSAKTAKKANYPVMFENLFPPEADDGCEFECMQFDIWSCGVMFLQVFTMYMLPWRQVPETDYLEGLTAKLLRQTNPGSYLPDKMVSSLKDFLASIFQKDPKLRVSAKAALASDFLQSSGKRIDEKARDFWKACETEKLMSDGKFEKVEMYYGTGDIYWKRKDHNYMTAKQMPHFTDIKLKKSKSNNELCVTAKESNSEMNSSYEVTSRNRSNEILPLRNSLLKKTSYSEENLYDFYSWTYDKASTIGGYNVAKKGKQKEVKSKGEINDKKIQSLNTTEEIMRNLNSEDTYKCCIKEKYFEVSNSTFDLPCRCVFCTGTFDNQKSLNFLQFWPLPAISTINYTHSKEQPSTTPFCQTQGGFLHNNWKAERSYITKKRGPDLVKDDSAKYLNLEHLQNSWNIECNNRSEKLKLQIAPPVNITWPRKIENHKNISELPILKVYPDSSFTSGENQLMFQRCTGFRNGPKFRTPLHSPPPMIIAKSALSTFQNEEKTPKEINQLNSDRKIPDVANNRASDMNCIEKGNTFKKEKDPGENVARIDPRVVMETRHEENQVIDVSMDLPLCSVNVEKGKSSKGAFRDKPKQKWIRVLCPGSILEEKTDAQEIENKK</sequence>
<comment type="catalytic activity">
    <reaction evidence="8">
        <text>L-seryl-[protein] + ATP = O-phospho-L-seryl-[protein] + ADP + H(+)</text>
        <dbReference type="Rhea" id="RHEA:17989"/>
        <dbReference type="Rhea" id="RHEA-COMP:9863"/>
        <dbReference type="Rhea" id="RHEA-COMP:11604"/>
        <dbReference type="ChEBI" id="CHEBI:15378"/>
        <dbReference type="ChEBI" id="CHEBI:29999"/>
        <dbReference type="ChEBI" id="CHEBI:30616"/>
        <dbReference type="ChEBI" id="CHEBI:83421"/>
        <dbReference type="ChEBI" id="CHEBI:456216"/>
        <dbReference type="EC" id="2.7.11.1"/>
    </reaction>
</comment>
<dbReference type="GO" id="GO:0005737">
    <property type="term" value="C:cytoplasm"/>
    <property type="evidence" value="ECO:0007669"/>
    <property type="project" value="TreeGrafter"/>
</dbReference>
<gene>
    <name evidence="10" type="ORF">HNY73_015575</name>
</gene>
<dbReference type="SUPFAM" id="SSF56112">
    <property type="entry name" value="Protein kinase-like (PK-like)"/>
    <property type="match status" value="1"/>
</dbReference>
<evidence type="ECO:0000313" key="11">
    <source>
        <dbReference type="Proteomes" id="UP000807504"/>
    </source>
</evidence>
<proteinExistence type="predicted"/>
<dbReference type="InterPro" id="IPR000719">
    <property type="entry name" value="Prot_kinase_dom"/>
</dbReference>
<keyword evidence="4" id="KW-0547">Nucleotide-binding</keyword>
<feature type="domain" description="Protein kinase" evidence="9">
    <location>
        <begin position="18"/>
        <end position="273"/>
    </location>
</feature>
<dbReference type="PANTHER" id="PTHR24361">
    <property type="entry name" value="MITOGEN-ACTIVATED KINASE KINASE KINASE"/>
    <property type="match status" value="1"/>
</dbReference>
<keyword evidence="3" id="KW-0808">Transferase</keyword>
<evidence type="ECO:0000256" key="3">
    <source>
        <dbReference type="ARBA" id="ARBA00022679"/>
    </source>
</evidence>
<evidence type="ECO:0000256" key="2">
    <source>
        <dbReference type="ARBA" id="ARBA00022527"/>
    </source>
</evidence>
<accession>A0A8T0EUG0</accession>
<dbReference type="AlphaFoldDB" id="A0A8T0EUG0"/>